<dbReference type="EMBL" id="CP045921">
    <property type="protein sequence ID" value="QHN42730.1"/>
    <property type="molecule type" value="Genomic_DNA"/>
</dbReference>
<accession>A0A857MQ01</accession>
<sequence>MTANSENFGHHTTSDLDKISDGILDAATHDTPDYETRLAAFRNRYPAIYFYLIANMHNRGETLAERSRLFHGILDVINLLETVRQVEELDRLSDLSNDEQT</sequence>
<reference evidence="1" key="1">
    <citation type="journal article" date="2021" name="Nat. Microbiol.">
        <title>Cocultivation of an ultrasmall environmental parasitic bacterium with lytic ability against bacteria associated with wastewater foams.</title>
        <authorList>
            <person name="Batinovic S."/>
            <person name="Rose J.J.A."/>
            <person name="Ratcliffe J."/>
            <person name="Seviour R.J."/>
            <person name="Petrovski S."/>
        </authorList>
    </citation>
    <scope>NUCLEOTIDE SEQUENCE</scope>
    <source>
        <strain evidence="1">JR1</strain>
    </source>
</reference>
<gene>
    <name evidence="1" type="ORF">GII36_02570</name>
</gene>
<dbReference type="KEGG" id="mama:GII36_02570"/>
<evidence type="ECO:0000313" key="1">
    <source>
        <dbReference type="EMBL" id="QHN42730.1"/>
    </source>
</evidence>
<organism evidence="1 2">
    <name type="scientific">Candidatus Mycosynbacter amalyticus</name>
    <dbReference type="NCBI Taxonomy" id="2665156"/>
    <lineage>
        <taxon>Bacteria</taxon>
        <taxon>Candidatus Saccharimonadota</taxon>
        <taxon>Candidatus Saccharimonadota incertae sedis</taxon>
        <taxon>Candidatus Mycosynbacter</taxon>
    </lineage>
</organism>
<dbReference type="AlphaFoldDB" id="A0A857MQ01"/>
<protein>
    <submittedName>
        <fullName evidence="1">Uncharacterized protein</fullName>
    </submittedName>
</protein>
<proteinExistence type="predicted"/>
<evidence type="ECO:0000313" key="2">
    <source>
        <dbReference type="Proteomes" id="UP001059824"/>
    </source>
</evidence>
<keyword evidence="2" id="KW-1185">Reference proteome</keyword>
<name>A0A857MQ01_9BACT</name>
<dbReference type="Proteomes" id="UP001059824">
    <property type="component" value="Chromosome"/>
</dbReference>
<dbReference type="RefSeq" id="WP_260764238.1">
    <property type="nucleotide sequence ID" value="NZ_CP045921.1"/>
</dbReference>